<dbReference type="InParanoid" id="A0A4S2MQD1"/>
<accession>A0A4S2MQD1</accession>
<reference evidence="2 3" key="1">
    <citation type="submission" date="2019-04" db="EMBL/GenBank/DDBJ databases">
        <title>Comparative genomics and transcriptomics to analyze fruiting body development in filamentous ascomycetes.</title>
        <authorList>
            <consortium name="DOE Joint Genome Institute"/>
            <person name="Lutkenhaus R."/>
            <person name="Traeger S."/>
            <person name="Breuer J."/>
            <person name="Kuo A."/>
            <person name="Lipzen A."/>
            <person name="Pangilinan J."/>
            <person name="Dilworth D."/>
            <person name="Sandor L."/>
            <person name="Poggeler S."/>
            <person name="Barry K."/>
            <person name="Grigoriev I.V."/>
            <person name="Nowrousian M."/>
        </authorList>
    </citation>
    <scope>NUCLEOTIDE SEQUENCE [LARGE SCALE GENOMIC DNA]</scope>
    <source>
        <strain evidence="2 3">CBS 389.68</strain>
    </source>
</reference>
<dbReference type="Proteomes" id="UP000298138">
    <property type="component" value="Unassembled WGS sequence"/>
</dbReference>
<evidence type="ECO:0000256" key="1">
    <source>
        <dbReference type="SAM" id="MobiDB-lite"/>
    </source>
</evidence>
<name>A0A4S2MQD1_9PEZI</name>
<evidence type="ECO:0000313" key="3">
    <source>
        <dbReference type="Proteomes" id="UP000298138"/>
    </source>
</evidence>
<sequence>MCVWENVWEYQCVRAVSGEHAHGERPSPALYRGPQGQPRRRRRRRRGESCSSRRRPATTVVDPPAPSNHHPSNHHPSNHHPSNHHPSNQSLPVAYSVAAAGRDRYCAQPECKQQTKHVHQTPADLIHTRRGLPATPAPCSPPSLSSAAASHLDPIPRQAQSFPSDTTPPEKARFPPPPCHRFWRAVEATGRPAVQALAKNVTDLTFLDMRNAIPAVSAVSEVIGSAGRYSEACTRAAWAVYSPASIQDHQPISSSPPPLKSRKKA</sequence>
<proteinExistence type="predicted"/>
<dbReference type="AlphaFoldDB" id="A0A4S2MQD1"/>
<protein>
    <submittedName>
        <fullName evidence="2">Uncharacterized protein</fullName>
    </submittedName>
</protein>
<keyword evidence="3" id="KW-1185">Reference proteome</keyword>
<dbReference type="EMBL" id="ML220132">
    <property type="protein sequence ID" value="TGZ79373.1"/>
    <property type="molecule type" value="Genomic_DNA"/>
</dbReference>
<gene>
    <name evidence="2" type="ORF">EX30DRAFT_365336</name>
</gene>
<feature type="region of interest" description="Disordered" evidence="1">
    <location>
        <begin position="246"/>
        <end position="265"/>
    </location>
</feature>
<evidence type="ECO:0000313" key="2">
    <source>
        <dbReference type="EMBL" id="TGZ79373.1"/>
    </source>
</evidence>
<feature type="compositionally biased region" description="Basic residues" evidence="1">
    <location>
        <begin position="38"/>
        <end position="56"/>
    </location>
</feature>
<feature type="compositionally biased region" description="Basic residues" evidence="1">
    <location>
        <begin position="71"/>
        <end position="83"/>
    </location>
</feature>
<organism evidence="2 3">
    <name type="scientific">Ascodesmis nigricans</name>
    <dbReference type="NCBI Taxonomy" id="341454"/>
    <lineage>
        <taxon>Eukaryota</taxon>
        <taxon>Fungi</taxon>
        <taxon>Dikarya</taxon>
        <taxon>Ascomycota</taxon>
        <taxon>Pezizomycotina</taxon>
        <taxon>Pezizomycetes</taxon>
        <taxon>Pezizales</taxon>
        <taxon>Ascodesmidaceae</taxon>
        <taxon>Ascodesmis</taxon>
    </lineage>
</organism>
<feature type="region of interest" description="Disordered" evidence="1">
    <location>
        <begin position="18"/>
        <end position="90"/>
    </location>
</feature>